<keyword evidence="2" id="KW-1185">Reference proteome</keyword>
<gene>
    <name evidence="1" type="ORF">AQJ67_36575</name>
</gene>
<comment type="caution">
    <text evidence="1">The sequence shown here is derived from an EMBL/GenBank/DDBJ whole genome shotgun (WGS) entry which is preliminary data.</text>
</comment>
<sequence length="328" mass="37794">MTPRRPGDESPSRLERIRDSLNEWKPRIVKWLLALVAALGIAAEIIDPLGDALKGQGFLGGSFAALLALVLFDAISEPTSQEVSGVYVLANLSDLRAPIKEAFEARHVRVDFSGFTMQTLLDLLREPLERMGDEHMRTRELTLRVIIAHLNLPMSLPGKLVPAPEHSGLPTDTVHFEDSEENRQRMRDDFTKPNWNDLKDLLDRVHERNPHITISCEVRESPQIPERKLYILNQEKLFYAPYGIVDTRVRWHESSYRILDTAGYVMKYGKARIIGWDRRSQTTSTREVAEHHMEWHRNLWENLNSIKPARPVIPDPRWIPPEDRTAPR</sequence>
<dbReference type="AlphaFoldDB" id="A0A101TM98"/>
<dbReference type="EMBL" id="LMWY01000050">
    <property type="protein sequence ID" value="KUN94940.1"/>
    <property type="molecule type" value="Genomic_DNA"/>
</dbReference>
<proteinExistence type="predicted"/>
<name>A0A101TM98_9ACTN</name>
<protein>
    <submittedName>
        <fullName evidence="1">Uncharacterized protein</fullName>
    </submittedName>
</protein>
<dbReference type="STRING" id="661399.AQJ67_36575"/>
<evidence type="ECO:0000313" key="2">
    <source>
        <dbReference type="Proteomes" id="UP000053429"/>
    </source>
</evidence>
<organism evidence="1 2">
    <name type="scientific">Streptomyces caeruleatus</name>
    <dbReference type="NCBI Taxonomy" id="661399"/>
    <lineage>
        <taxon>Bacteria</taxon>
        <taxon>Bacillati</taxon>
        <taxon>Actinomycetota</taxon>
        <taxon>Actinomycetes</taxon>
        <taxon>Kitasatosporales</taxon>
        <taxon>Streptomycetaceae</taxon>
        <taxon>Streptomyces</taxon>
    </lineage>
</organism>
<reference evidence="1 2" key="1">
    <citation type="submission" date="2015-10" db="EMBL/GenBank/DDBJ databases">
        <title>Draft genome sequence of Streptomyces caeruleatus NRRL B-24802, type strain for the species Streptomyces caeruleatus.</title>
        <authorList>
            <person name="Ruckert C."/>
            <person name="Winkler A."/>
            <person name="Kalinowski J."/>
            <person name="Kampfer P."/>
            <person name="Glaeser S."/>
        </authorList>
    </citation>
    <scope>NUCLEOTIDE SEQUENCE [LARGE SCALE GENOMIC DNA]</scope>
    <source>
        <strain evidence="1 2">NRRL B-24802</strain>
    </source>
</reference>
<evidence type="ECO:0000313" key="1">
    <source>
        <dbReference type="EMBL" id="KUN94940.1"/>
    </source>
</evidence>
<dbReference type="Proteomes" id="UP000053429">
    <property type="component" value="Unassembled WGS sequence"/>
</dbReference>
<accession>A0A101TM98</accession>